<feature type="domain" description="Multidrug resistance protein MdtA-like barrel-sandwich hybrid" evidence="7">
    <location>
        <begin position="46"/>
        <end position="188"/>
    </location>
</feature>
<feature type="coiled-coil region" evidence="5">
    <location>
        <begin position="90"/>
        <end position="153"/>
    </location>
</feature>
<feature type="transmembrane region" description="Helical" evidence="6">
    <location>
        <begin position="6"/>
        <end position="25"/>
    </location>
</feature>
<dbReference type="Gene3D" id="2.40.50.100">
    <property type="match status" value="1"/>
</dbReference>
<accession>A0A7M1B7D6</accession>
<dbReference type="Pfam" id="PF25963">
    <property type="entry name" value="Beta-barrel_AAEA"/>
    <property type="match status" value="1"/>
</dbReference>
<dbReference type="GO" id="GO:0022857">
    <property type="term" value="F:transmembrane transporter activity"/>
    <property type="evidence" value="ECO:0007669"/>
    <property type="project" value="InterPro"/>
</dbReference>
<dbReference type="InterPro" id="IPR058625">
    <property type="entry name" value="MdtA-like_BSH"/>
</dbReference>
<keyword evidence="5" id="KW-0175">Coiled coil</keyword>
<keyword evidence="10" id="KW-1185">Reference proteome</keyword>
<reference evidence="9 10" key="1">
    <citation type="submission" date="2019-07" db="EMBL/GenBank/DDBJ databases">
        <title>Sulfurimonas paralvinellae sp. nov., a novel mesophilic, hydrogen- and sulfur-oxidizing chemolithoautotroph within the Epsilonproteo- bacteria isolated from a deep-sea hydrothermal vent polychaete nest, reclassification of Thiomicrospira denitrificans as Sulfurimonas denitrificans comb. nov. and emended description of the genus Sulfurimonas.</title>
        <authorList>
            <person name="Wang S."/>
            <person name="Jiang L."/>
            <person name="Shao Z."/>
        </authorList>
    </citation>
    <scope>NUCLEOTIDE SEQUENCE [LARGE SCALE GENOMIC DNA]</scope>
    <source>
        <strain evidence="9 10">GO25</strain>
    </source>
</reference>
<dbReference type="Pfam" id="PF25917">
    <property type="entry name" value="BSH_RND"/>
    <property type="match status" value="1"/>
</dbReference>
<dbReference type="KEGG" id="spal:FM071_04705"/>
<evidence type="ECO:0000259" key="8">
    <source>
        <dbReference type="Pfam" id="PF25963"/>
    </source>
</evidence>
<evidence type="ECO:0000259" key="7">
    <source>
        <dbReference type="Pfam" id="PF25917"/>
    </source>
</evidence>
<proteinExistence type="inferred from homology"/>
<dbReference type="InterPro" id="IPR050393">
    <property type="entry name" value="MFP_Efflux_Pump"/>
</dbReference>
<keyword evidence="2 6" id="KW-0812">Transmembrane</keyword>
<keyword evidence="3 6" id="KW-1133">Transmembrane helix</keyword>
<gene>
    <name evidence="9" type="ORF">FM071_04705</name>
</gene>
<evidence type="ECO:0000256" key="1">
    <source>
        <dbReference type="ARBA" id="ARBA00009477"/>
    </source>
</evidence>
<evidence type="ECO:0000256" key="6">
    <source>
        <dbReference type="SAM" id="Phobius"/>
    </source>
</evidence>
<dbReference type="InterPro" id="IPR006143">
    <property type="entry name" value="RND_pump_MFP"/>
</dbReference>
<comment type="similarity">
    <text evidence="1">Belongs to the membrane fusion protein (MFP) (TC 8.A.1) family.</text>
</comment>
<evidence type="ECO:0000256" key="5">
    <source>
        <dbReference type="SAM" id="Coils"/>
    </source>
</evidence>
<protein>
    <submittedName>
        <fullName evidence="9">HlyD family secretion protein</fullName>
    </submittedName>
</protein>
<name>A0A7M1B7D6_9BACT</name>
<keyword evidence="4 6" id="KW-0472">Membrane</keyword>
<evidence type="ECO:0000313" key="9">
    <source>
        <dbReference type="EMBL" id="QOP45623.1"/>
    </source>
</evidence>
<evidence type="ECO:0000313" key="10">
    <source>
        <dbReference type="Proteomes" id="UP000593580"/>
    </source>
</evidence>
<dbReference type="RefSeq" id="WP_193111868.1">
    <property type="nucleotide sequence ID" value="NZ_CP041406.1"/>
</dbReference>
<dbReference type="SUPFAM" id="SSF111369">
    <property type="entry name" value="HlyD-like secretion proteins"/>
    <property type="match status" value="1"/>
</dbReference>
<dbReference type="Proteomes" id="UP000593580">
    <property type="component" value="Chromosome"/>
</dbReference>
<dbReference type="PANTHER" id="PTHR30367">
    <property type="entry name" value="P-HYDROXYBENZOIC ACID EFFLUX PUMP SUBUNIT AAEA-RELATED"/>
    <property type="match status" value="1"/>
</dbReference>
<dbReference type="Gene3D" id="2.40.30.170">
    <property type="match status" value="1"/>
</dbReference>
<dbReference type="PANTHER" id="PTHR30367:SF1">
    <property type="entry name" value="MULTIDRUG RESISTANCE PROTEIN MDTN"/>
    <property type="match status" value="1"/>
</dbReference>
<dbReference type="GO" id="GO:0016020">
    <property type="term" value="C:membrane"/>
    <property type="evidence" value="ECO:0007669"/>
    <property type="project" value="InterPro"/>
</dbReference>
<evidence type="ECO:0000256" key="4">
    <source>
        <dbReference type="ARBA" id="ARBA00023136"/>
    </source>
</evidence>
<dbReference type="NCBIfam" id="TIGR01730">
    <property type="entry name" value="RND_mfp"/>
    <property type="match status" value="1"/>
</dbReference>
<organism evidence="9 10">
    <name type="scientific">Sulfurimonas paralvinellae</name>
    <dbReference type="NCBI Taxonomy" id="317658"/>
    <lineage>
        <taxon>Bacteria</taxon>
        <taxon>Pseudomonadati</taxon>
        <taxon>Campylobacterota</taxon>
        <taxon>Epsilonproteobacteria</taxon>
        <taxon>Campylobacterales</taxon>
        <taxon>Sulfurimonadaceae</taxon>
        <taxon>Sulfurimonas</taxon>
    </lineage>
</organism>
<dbReference type="EMBL" id="CP041406">
    <property type="protein sequence ID" value="QOP45623.1"/>
    <property type="molecule type" value="Genomic_DNA"/>
</dbReference>
<evidence type="ECO:0000256" key="2">
    <source>
        <dbReference type="ARBA" id="ARBA00022692"/>
    </source>
</evidence>
<evidence type="ECO:0000256" key="3">
    <source>
        <dbReference type="ARBA" id="ARBA00022989"/>
    </source>
</evidence>
<dbReference type="InterPro" id="IPR058634">
    <property type="entry name" value="AaeA-lik-b-barrel"/>
</dbReference>
<sequence>MKYFKLIVKIIFSLLLFGSALYFGYNKYQDYFSNPWTRDGQVRAQVIQISPRVSGTVVSIPIIDNQFVKKGTLLFTIDPEPFEIKVAQTKAELKREKAILRGNKIEYERVKKIVKKDKGAVSQKDLIRHEVNYHKSLAKIDSLKEQLNTAKLNLTFTKVYASVDGYVSNINFQVGSQAVANQPILALVDSSSFWVFGFFRESMLGDININDKAKVTLMAYPNKPIDGIVESIGWGIATTDGNPGNNLLPSIKPVFQWIRLAQRVPVHIKLSKRPKDVALRFGLTASVKILHKENNK</sequence>
<feature type="domain" description="p-hydroxybenzoic acid efflux pump subunit AaeA-like beta-barrel" evidence="8">
    <location>
        <begin position="192"/>
        <end position="289"/>
    </location>
</feature>
<dbReference type="AlphaFoldDB" id="A0A7M1B7D6"/>